<feature type="compositionally biased region" description="Gly residues" evidence="1">
    <location>
        <begin position="111"/>
        <end position="122"/>
    </location>
</feature>
<feature type="region of interest" description="Disordered" evidence="1">
    <location>
        <begin position="1"/>
        <end position="42"/>
    </location>
</feature>
<feature type="region of interest" description="Disordered" evidence="1">
    <location>
        <begin position="247"/>
        <end position="282"/>
    </location>
</feature>
<feature type="domain" description="PASTA" evidence="2">
    <location>
        <begin position="177"/>
        <end position="249"/>
    </location>
</feature>
<accession>A0A0S4QEQ4</accession>
<dbReference type="PROSITE" id="PS51178">
    <property type="entry name" value="PASTA"/>
    <property type="match status" value="1"/>
</dbReference>
<evidence type="ECO:0000259" key="2">
    <source>
        <dbReference type="PROSITE" id="PS51178"/>
    </source>
</evidence>
<dbReference type="RefSeq" id="WP_091271236.1">
    <property type="nucleotide sequence ID" value="NZ_FAOZ01000002.1"/>
</dbReference>
<dbReference type="InterPro" id="IPR005543">
    <property type="entry name" value="PASTA_dom"/>
</dbReference>
<proteinExistence type="predicted"/>
<protein>
    <submittedName>
        <fullName evidence="3">PASTA domain-containing protein</fullName>
    </submittedName>
</protein>
<evidence type="ECO:0000313" key="3">
    <source>
        <dbReference type="EMBL" id="CUU54021.1"/>
    </source>
</evidence>
<evidence type="ECO:0000313" key="4">
    <source>
        <dbReference type="Proteomes" id="UP000198802"/>
    </source>
</evidence>
<reference evidence="4" key="1">
    <citation type="submission" date="2015-11" db="EMBL/GenBank/DDBJ databases">
        <authorList>
            <person name="Varghese N."/>
        </authorList>
    </citation>
    <scope>NUCLEOTIDE SEQUENCE [LARGE SCALE GENOMIC DNA]</scope>
    <source>
        <strain evidence="4">DSM 45899</strain>
    </source>
</reference>
<evidence type="ECO:0000256" key="1">
    <source>
        <dbReference type="SAM" id="MobiDB-lite"/>
    </source>
</evidence>
<sequence length="282" mass="29799">MSKSGSPWQDARRAWEHLAGWHRTPSKPPADNPDNLNSPGEAALEALTDIGTVRRLLDQVELDAVRAARRERRSWAEIAIRLGVSRQSAWERWHELDDEIAGPRPPAGTSGEAGGKGAGGNASGTASGQPGDAPDENATQSRRRSLRFGTESLLGRAASEMLQDATDQLSDARRRPRRHSRVVPSVIGLSWDDARVKLSGVSLIGVGPDPDGPPVPVDALDSGSVVVSQVPAAGTRVAIGTMVRLSLGPGGGSAGVREPRRPVPSPIPAREMHHEPADEAVG</sequence>
<gene>
    <name evidence="3" type="ORF">Ga0074812_10224</name>
</gene>
<feature type="region of interest" description="Disordered" evidence="1">
    <location>
        <begin position="97"/>
        <end position="144"/>
    </location>
</feature>
<feature type="compositionally biased region" description="Basic and acidic residues" evidence="1">
    <location>
        <begin position="270"/>
        <end position="282"/>
    </location>
</feature>
<dbReference type="Pfam" id="PF03793">
    <property type="entry name" value="PASTA"/>
    <property type="match status" value="1"/>
</dbReference>
<keyword evidence="4" id="KW-1185">Reference proteome</keyword>
<feature type="region of interest" description="Disordered" evidence="1">
    <location>
        <begin position="157"/>
        <end position="182"/>
    </location>
</feature>
<dbReference type="CDD" id="cd06577">
    <property type="entry name" value="PASTA_pknB"/>
    <property type="match status" value="1"/>
</dbReference>
<dbReference type="Proteomes" id="UP000198802">
    <property type="component" value="Unassembled WGS sequence"/>
</dbReference>
<organism evidence="3 4">
    <name type="scientific">Parafrankia irregularis</name>
    <dbReference type="NCBI Taxonomy" id="795642"/>
    <lineage>
        <taxon>Bacteria</taxon>
        <taxon>Bacillati</taxon>
        <taxon>Actinomycetota</taxon>
        <taxon>Actinomycetes</taxon>
        <taxon>Frankiales</taxon>
        <taxon>Frankiaceae</taxon>
        <taxon>Parafrankia</taxon>
    </lineage>
</organism>
<name>A0A0S4QEQ4_9ACTN</name>
<dbReference type="Gene3D" id="3.30.10.20">
    <property type="match status" value="1"/>
</dbReference>
<dbReference type="AlphaFoldDB" id="A0A0S4QEQ4"/>
<dbReference type="EMBL" id="FAOZ01000002">
    <property type="protein sequence ID" value="CUU54021.1"/>
    <property type="molecule type" value="Genomic_DNA"/>
</dbReference>